<proteinExistence type="predicted"/>
<keyword evidence="3" id="KW-1185">Reference proteome</keyword>
<dbReference type="EMBL" id="BGZK01001659">
    <property type="protein sequence ID" value="GBP84121.1"/>
    <property type="molecule type" value="Genomic_DNA"/>
</dbReference>
<evidence type="ECO:0000256" key="1">
    <source>
        <dbReference type="SAM" id="Phobius"/>
    </source>
</evidence>
<keyword evidence="1" id="KW-0472">Membrane</keyword>
<evidence type="ECO:0000313" key="3">
    <source>
        <dbReference type="Proteomes" id="UP000299102"/>
    </source>
</evidence>
<sequence>MSRGGGEISLHHIVTTIANVIVVTVAVVITDVANHLLTIRSTGDHYNSGVSAPVCVGVAFSFKIPMKPLRKPTIECTPSVHTPTNFDHVKRQTLKALMFAVSLFVDRRNSAYSLSRFREYE</sequence>
<dbReference type="Proteomes" id="UP000299102">
    <property type="component" value="Unassembled WGS sequence"/>
</dbReference>
<gene>
    <name evidence="2" type="ORF">EVAR_79233_1</name>
</gene>
<protein>
    <submittedName>
        <fullName evidence="2">Uncharacterized protein</fullName>
    </submittedName>
</protein>
<keyword evidence="1" id="KW-1133">Transmembrane helix</keyword>
<feature type="transmembrane region" description="Helical" evidence="1">
    <location>
        <begin position="12"/>
        <end position="33"/>
    </location>
</feature>
<evidence type="ECO:0000313" key="2">
    <source>
        <dbReference type="EMBL" id="GBP84121.1"/>
    </source>
</evidence>
<dbReference type="AlphaFoldDB" id="A0A4C1Z5L9"/>
<keyword evidence="1" id="KW-0812">Transmembrane</keyword>
<comment type="caution">
    <text evidence="2">The sequence shown here is derived from an EMBL/GenBank/DDBJ whole genome shotgun (WGS) entry which is preliminary data.</text>
</comment>
<organism evidence="2 3">
    <name type="scientific">Eumeta variegata</name>
    <name type="common">Bagworm moth</name>
    <name type="synonym">Eumeta japonica</name>
    <dbReference type="NCBI Taxonomy" id="151549"/>
    <lineage>
        <taxon>Eukaryota</taxon>
        <taxon>Metazoa</taxon>
        <taxon>Ecdysozoa</taxon>
        <taxon>Arthropoda</taxon>
        <taxon>Hexapoda</taxon>
        <taxon>Insecta</taxon>
        <taxon>Pterygota</taxon>
        <taxon>Neoptera</taxon>
        <taxon>Endopterygota</taxon>
        <taxon>Lepidoptera</taxon>
        <taxon>Glossata</taxon>
        <taxon>Ditrysia</taxon>
        <taxon>Tineoidea</taxon>
        <taxon>Psychidae</taxon>
        <taxon>Oiketicinae</taxon>
        <taxon>Eumeta</taxon>
    </lineage>
</organism>
<reference evidence="2 3" key="1">
    <citation type="journal article" date="2019" name="Commun. Biol.">
        <title>The bagworm genome reveals a unique fibroin gene that provides high tensile strength.</title>
        <authorList>
            <person name="Kono N."/>
            <person name="Nakamura H."/>
            <person name="Ohtoshi R."/>
            <person name="Tomita M."/>
            <person name="Numata K."/>
            <person name="Arakawa K."/>
        </authorList>
    </citation>
    <scope>NUCLEOTIDE SEQUENCE [LARGE SCALE GENOMIC DNA]</scope>
</reference>
<accession>A0A4C1Z5L9</accession>
<name>A0A4C1Z5L9_EUMVA</name>